<dbReference type="Pfam" id="PF25372">
    <property type="entry name" value="DUF7885"/>
    <property type="match status" value="2"/>
</dbReference>
<feature type="region of interest" description="Disordered" evidence="1">
    <location>
        <begin position="820"/>
        <end position="843"/>
    </location>
</feature>
<feature type="region of interest" description="Disordered" evidence="1">
    <location>
        <begin position="778"/>
        <end position="803"/>
    </location>
</feature>
<feature type="domain" description="F-box/LRR-repeat protein 15-like leucin rich repeat" evidence="2">
    <location>
        <begin position="109"/>
        <end position="221"/>
    </location>
</feature>
<feature type="region of interest" description="Disordered" evidence="1">
    <location>
        <begin position="430"/>
        <end position="457"/>
    </location>
</feature>
<accession>A0AAD5BMJ7</accession>
<dbReference type="InterPro" id="IPR006553">
    <property type="entry name" value="Leu-rich_rpt_Cys-con_subtyp"/>
</dbReference>
<comment type="caution">
    <text evidence="3">The sequence shown here is derived from an EMBL/GenBank/DDBJ whole genome shotgun (WGS) entry which is preliminary data.</text>
</comment>
<dbReference type="SUPFAM" id="SSF52047">
    <property type="entry name" value="RNI-like"/>
    <property type="match status" value="1"/>
</dbReference>
<dbReference type="EMBL" id="JAMZMK010011757">
    <property type="protein sequence ID" value="KAI7726091.1"/>
    <property type="molecule type" value="Genomic_DNA"/>
</dbReference>
<evidence type="ECO:0000313" key="4">
    <source>
        <dbReference type="Proteomes" id="UP001206925"/>
    </source>
</evidence>
<feature type="region of interest" description="Disordered" evidence="1">
    <location>
        <begin position="628"/>
        <end position="660"/>
    </location>
</feature>
<evidence type="ECO:0000256" key="1">
    <source>
        <dbReference type="SAM" id="MobiDB-lite"/>
    </source>
</evidence>
<dbReference type="InterPro" id="IPR032675">
    <property type="entry name" value="LRR_dom_sf"/>
</dbReference>
<reference evidence="3" key="1">
    <citation type="submission" date="2022-06" db="EMBL/GenBank/DDBJ databases">
        <title>Uncovering the hologenomic basis of an extraordinary plant invasion.</title>
        <authorList>
            <person name="Bieker V.C."/>
            <person name="Martin M.D."/>
            <person name="Gilbert T."/>
            <person name="Hodgins K."/>
            <person name="Battlay P."/>
            <person name="Petersen B."/>
            <person name="Wilson J."/>
        </authorList>
    </citation>
    <scope>NUCLEOTIDE SEQUENCE</scope>
    <source>
        <strain evidence="3">AA19_3_7</strain>
        <tissue evidence="3">Leaf</tissue>
    </source>
</reference>
<feature type="domain" description="F-box/LRR-repeat protein 15-like leucin rich repeat" evidence="2">
    <location>
        <begin position="227"/>
        <end position="327"/>
    </location>
</feature>
<feature type="region of interest" description="Disordered" evidence="1">
    <location>
        <begin position="726"/>
        <end position="756"/>
    </location>
</feature>
<feature type="region of interest" description="Disordered" evidence="1">
    <location>
        <begin position="531"/>
        <end position="554"/>
    </location>
</feature>
<gene>
    <name evidence="3" type="ORF">M8C21_025303</name>
</gene>
<dbReference type="Proteomes" id="UP001206925">
    <property type="component" value="Unassembled WGS sequence"/>
</dbReference>
<dbReference type="AlphaFoldDB" id="A0AAD5BMJ7"/>
<evidence type="ECO:0000313" key="3">
    <source>
        <dbReference type="EMBL" id="KAI7726091.1"/>
    </source>
</evidence>
<dbReference type="SMART" id="SM00367">
    <property type="entry name" value="LRR_CC"/>
    <property type="match status" value="7"/>
</dbReference>
<dbReference type="FunFam" id="3.80.10.10:FF:000535">
    <property type="entry name" value="Leucine Rich Repeat family protein"/>
    <property type="match status" value="1"/>
</dbReference>
<feature type="compositionally biased region" description="Polar residues" evidence="1">
    <location>
        <begin position="726"/>
        <end position="752"/>
    </location>
</feature>
<feature type="compositionally biased region" description="Polar residues" evidence="1">
    <location>
        <begin position="822"/>
        <end position="833"/>
    </location>
</feature>
<protein>
    <recommendedName>
        <fullName evidence="2">F-box/LRR-repeat protein 15-like leucin rich repeat domain-containing protein</fullName>
    </recommendedName>
</protein>
<dbReference type="PANTHER" id="PTHR33870:SF4">
    <property type="entry name" value="CARDIOMYOPATHY-ASSOCIATED PROTEIN"/>
    <property type="match status" value="1"/>
</dbReference>
<dbReference type="InterPro" id="IPR057207">
    <property type="entry name" value="FBXL15_LRR"/>
</dbReference>
<evidence type="ECO:0000259" key="2">
    <source>
        <dbReference type="Pfam" id="PF25372"/>
    </source>
</evidence>
<dbReference type="PANTHER" id="PTHR33870">
    <property type="entry name" value="CARDIOMYOPATHY-ASSOCIATED PROTEIN"/>
    <property type="match status" value="1"/>
</dbReference>
<feature type="compositionally biased region" description="Low complexity" evidence="1">
    <location>
        <begin position="637"/>
        <end position="649"/>
    </location>
</feature>
<feature type="compositionally biased region" description="Basic and acidic residues" evidence="1">
    <location>
        <begin position="834"/>
        <end position="843"/>
    </location>
</feature>
<sequence length="865" mass="97399">MGESEQQQQVWNRETVPKVMKIITSRLRLPQRDIISLLLLSSSLHRTLLTSPSLWLVLDFHEMNNAGDRLIAALSLTRYHNVKQIILEFAQGIEDKHLSILRNQFSGALSNLEHLNLNGCQKISDDGIEAITKACPSLKIFSIYWNVRVTDVGISHLVNNCKHIVDLNLSGCKGISDKSLQMISESYPHLESLDITRCVKITDGGLQHVMIKCSGLKSLNLYALSSFTDGVYKKMLLLSHLRFLDLCGAQNLSDEALFSIAKCKNIRTLNLTWCVRVTDAGVIAIGEGCTSLEFLSLFGIVGVTDKCLEALSKFCSNTLTTLDVNGCIGIKRRSREELLQLFPYVRVSSAKNRQKCKQAEDDDRRKKYARSRRSFKSVYSDRSRLIRQNTPKKCDKNVDEKDNIFSKSLHELLAEKKSKDKVRFKSIPDECSSSNGKVKNVHPQVVDNDGVENDDKPKDHKVVQWTEDDQKNGMDLGLAEADRNKRLQSLMVRRRSRKNLGFEESGSTGYNDDNVKISAIKTTKINPFLECKSGDKKSPGSAPSSMIKRSNPFDIPYDPYEEKLDLTGDNFHKEFTLVQAKEPVFCRHQSFNLGALSPSFIAHDKHDIPYYKDLSDKQKSAMGFVTSTVDNEGDNKQIQQDSTISDDSINSNHTKEEDAAEIKRQEIDSYNERKADINFFYGSNKRVHHAVSYSMVSDMQVELSEEDAVPTLDDLDIEKDRESFLNSSNAQTDSEMNGNSKVLNPDTTQGNHHIQEPHGADQSFVAQAAPDGLTELDVGQASIDPSSPKSVLQREFSTDPASPYNFINEVQHLDNHIRQSDSSDNALHQSNNDSGEHPFRDRDIDNLQVGQIYTTYTTKIMILDK</sequence>
<name>A0AAD5BMJ7_AMBAR</name>
<keyword evidence="4" id="KW-1185">Reference proteome</keyword>
<dbReference type="Gene3D" id="3.80.10.10">
    <property type="entry name" value="Ribonuclease Inhibitor"/>
    <property type="match status" value="3"/>
</dbReference>
<organism evidence="3 4">
    <name type="scientific">Ambrosia artemisiifolia</name>
    <name type="common">Common ragweed</name>
    <dbReference type="NCBI Taxonomy" id="4212"/>
    <lineage>
        <taxon>Eukaryota</taxon>
        <taxon>Viridiplantae</taxon>
        <taxon>Streptophyta</taxon>
        <taxon>Embryophyta</taxon>
        <taxon>Tracheophyta</taxon>
        <taxon>Spermatophyta</taxon>
        <taxon>Magnoliopsida</taxon>
        <taxon>eudicotyledons</taxon>
        <taxon>Gunneridae</taxon>
        <taxon>Pentapetalae</taxon>
        <taxon>asterids</taxon>
        <taxon>campanulids</taxon>
        <taxon>Asterales</taxon>
        <taxon>Asteraceae</taxon>
        <taxon>Asteroideae</taxon>
        <taxon>Heliantheae alliance</taxon>
        <taxon>Heliantheae</taxon>
        <taxon>Ambrosia</taxon>
    </lineage>
</organism>
<proteinExistence type="predicted"/>